<sequence length="83" mass="9076">MRPVKPAARGAFRAAATVRDPIPKISLRACRIATGHLAARNYEDAAAEVNGRVCRFAQGIEKTLKGRLAIAIQCKRSLHPLRQ</sequence>
<name>A0A0S2F5H1_LYSAN</name>
<dbReference type="PATRIC" id="fig|84531.8.peg.565"/>
<accession>A0A0S2F5H1</accession>
<dbReference type="AlphaFoldDB" id="A0A0S2F5H1"/>
<evidence type="ECO:0000313" key="2">
    <source>
        <dbReference type="Proteomes" id="UP000060787"/>
    </source>
</evidence>
<keyword evidence="2" id="KW-1185">Reference proteome</keyword>
<gene>
    <name evidence="1" type="ORF">LA76x_0540</name>
</gene>
<dbReference type="STRING" id="84531.LA76x_0540"/>
<dbReference type="RefSeq" id="WP_057916465.1">
    <property type="nucleotide sequence ID" value="NZ_CP011129.1"/>
</dbReference>
<organism evidence="1 2">
    <name type="scientific">Lysobacter antibioticus</name>
    <dbReference type="NCBI Taxonomy" id="84531"/>
    <lineage>
        <taxon>Bacteria</taxon>
        <taxon>Pseudomonadati</taxon>
        <taxon>Pseudomonadota</taxon>
        <taxon>Gammaproteobacteria</taxon>
        <taxon>Lysobacterales</taxon>
        <taxon>Lysobacteraceae</taxon>
        <taxon>Lysobacter</taxon>
    </lineage>
</organism>
<evidence type="ECO:0000313" key="1">
    <source>
        <dbReference type="EMBL" id="ALN78701.1"/>
    </source>
</evidence>
<proteinExistence type="predicted"/>
<dbReference type="KEGG" id="lab:LA76x_0540"/>
<dbReference type="Proteomes" id="UP000060787">
    <property type="component" value="Chromosome"/>
</dbReference>
<dbReference type="EMBL" id="CP011129">
    <property type="protein sequence ID" value="ALN78701.1"/>
    <property type="molecule type" value="Genomic_DNA"/>
</dbReference>
<protein>
    <submittedName>
        <fullName evidence="1">Uncharacterized protein</fullName>
    </submittedName>
</protein>
<reference evidence="1 2" key="1">
    <citation type="journal article" date="2015" name="BMC Genomics">
        <title>Comparative genomics and metabolic profiling of the genus Lysobacter.</title>
        <authorList>
            <person name="de Bruijn I."/>
            <person name="Cheng X."/>
            <person name="de Jager V."/>
            <person name="Exposito R.G."/>
            <person name="Watrous J."/>
            <person name="Patel N."/>
            <person name="Postma J."/>
            <person name="Dorrestein P.C."/>
            <person name="Kobayashi D."/>
            <person name="Raaijmakers J.M."/>
        </authorList>
    </citation>
    <scope>NUCLEOTIDE SEQUENCE [LARGE SCALE GENOMIC DNA]</scope>
    <source>
        <strain evidence="1 2">76</strain>
    </source>
</reference>